<dbReference type="Gene3D" id="3.40.50.720">
    <property type="entry name" value="NAD(P)-binding Rossmann-like Domain"/>
    <property type="match status" value="1"/>
</dbReference>
<proteinExistence type="predicted"/>
<dbReference type="InterPro" id="IPR051267">
    <property type="entry name" value="STEAP_metalloreductase"/>
</dbReference>
<feature type="domain" description="Pyrroline-5-carboxylate reductase catalytic N-terminal" evidence="2">
    <location>
        <begin position="15"/>
        <end position="102"/>
    </location>
</feature>
<evidence type="ECO:0000259" key="2">
    <source>
        <dbReference type="Pfam" id="PF03807"/>
    </source>
</evidence>
<dbReference type="Pfam" id="PF03807">
    <property type="entry name" value="F420_oxidored"/>
    <property type="match status" value="1"/>
</dbReference>
<dbReference type="Proteomes" id="UP000600307">
    <property type="component" value="Unassembled WGS sequence"/>
</dbReference>
<dbReference type="SUPFAM" id="SSF51735">
    <property type="entry name" value="NAD(P)-binding Rossmann-fold domains"/>
    <property type="match status" value="1"/>
</dbReference>
<dbReference type="InterPro" id="IPR036291">
    <property type="entry name" value="NAD(P)-bd_dom_sf"/>
</dbReference>
<gene>
    <name evidence="3" type="ORF">IV431_08745</name>
</gene>
<dbReference type="InterPro" id="IPR028939">
    <property type="entry name" value="P5C_Rdtase_cat_N"/>
</dbReference>
<dbReference type="PANTHER" id="PTHR14239:SF10">
    <property type="entry name" value="REDUCTASE"/>
    <property type="match status" value="1"/>
</dbReference>
<keyword evidence="1" id="KW-0560">Oxidoreductase</keyword>
<protein>
    <submittedName>
        <fullName evidence="3">NAD(P)-binding domain-containing protein</fullName>
    </submittedName>
</protein>
<dbReference type="PANTHER" id="PTHR14239">
    <property type="entry name" value="DUDULIN-RELATED"/>
    <property type="match status" value="1"/>
</dbReference>
<comment type="caution">
    <text evidence="3">The sequence shown here is derived from an EMBL/GenBank/DDBJ whole genome shotgun (WGS) entry which is preliminary data.</text>
</comment>
<sequence>MLNLSTTKSKVNIMKIGILGAGFVGRAVAKLATRAGHQVMLSNSRGPQTLFSLKPMLGCETGTAAQAATFGDIVVIAVPLTAIGQLPVAELAGKPVIDAVNYYPERDGQVPELDQQATTTSEYLAGFLPGAKITKAFNAIRMTDLETDGLPAGDPQRRALPLAGDDAETKTIVAGLYDAFGFDTLDAGTLSEGWRFERGMPCYCVPMTRDELKTALEGAERGEL</sequence>
<dbReference type="EMBL" id="JADOBH010000002">
    <property type="protein sequence ID" value="MBF7955635.1"/>
    <property type="molecule type" value="Genomic_DNA"/>
</dbReference>
<accession>A0ABS0DPV2</accession>
<keyword evidence="4" id="KW-1185">Reference proteome</keyword>
<evidence type="ECO:0000313" key="4">
    <source>
        <dbReference type="Proteomes" id="UP000600307"/>
    </source>
</evidence>
<organism evidence="3 4">
    <name type="scientific">Rahnella victoriana</name>
    <dbReference type="NCBI Taxonomy" id="1510570"/>
    <lineage>
        <taxon>Bacteria</taxon>
        <taxon>Pseudomonadati</taxon>
        <taxon>Pseudomonadota</taxon>
        <taxon>Gammaproteobacteria</taxon>
        <taxon>Enterobacterales</taxon>
        <taxon>Yersiniaceae</taxon>
        <taxon>Rahnella</taxon>
    </lineage>
</organism>
<reference evidence="3 4" key="1">
    <citation type="submission" date="2020-11" db="EMBL/GenBank/DDBJ databases">
        <title>Taxonomic investigation of Rahnella spp.</title>
        <authorList>
            <person name="Lee S.D."/>
        </authorList>
    </citation>
    <scope>NUCLEOTIDE SEQUENCE [LARGE SCALE GENOMIC DNA]</scope>
    <source>
        <strain evidence="3 4">SAP-10</strain>
    </source>
</reference>
<name>A0ABS0DPV2_9GAMM</name>
<evidence type="ECO:0000313" key="3">
    <source>
        <dbReference type="EMBL" id="MBF7955635.1"/>
    </source>
</evidence>
<evidence type="ECO:0000256" key="1">
    <source>
        <dbReference type="ARBA" id="ARBA00023002"/>
    </source>
</evidence>
<dbReference type="RefSeq" id="WP_195817078.1">
    <property type="nucleotide sequence ID" value="NZ_JADOBH010000002.1"/>
</dbReference>